<dbReference type="GO" id="GO:0004035">
    <property type="term" value="F:alkaline phosphatase activity"/>
    <property type="evidence" value="ECO:0007669"/>
    <property type="project" value="UniProtKB-EC"/>
</dbReference>
<comment type="cofactor">
    <cofactor evidence="3">
        <name>Mg(2+)</name>
        <dbReference type="ChEBI" id="CHEBI:18420"/>
    </cofactor>
    <text evidence="3">Binds 1 Mg(2+) ion.</text>
</comment>
<organism evidence="5 6">
    <name type="scientific">Pseudobythopirellula maris</name>
    <dbReference type="NCBI Taxonomy" id="2527991"/>
    <lineage>
        <taxon>Bacteria</taxon>
        <taxon>Pseudomonadati</taxon>
        <taxon>Planctomycetota</taxon>
        <taxon>Planctomycetia</taxon>
        <taxon>Pirellulales</taxon>
        <taxon>Lacipirellulaceae</taxon>
        <taxon>Pseudobythopirellula</taxon>
    </lineage>
</organism>
<keyword evidence="3" id="KW-0479">Metal-binding</keyword>
<evidence type="ECO:0000313" key="6">
    <source>
        <dbReference type="Proteomes" id="UP000315440"/>
    </source>
</evidence>
<dbReference type="CDD" id="cd16012">
    <property type="entry name" value="ALP"/>
    <property type="match status" value="1"/>
</dbReference>
<feature type="binding site" evidence="3">
    <location>
        <position position="532"/>
    </location>
    <ligand>
        <name>Zn(2+)</name>
        <dbReference type="ChEBI" id="CHEBI:29105"/>
        <label>2</label>
    </ligand>
</feature>
<feature type="binding site" evidence="3">
    <location>
        <position position="490"/>
    </location>
    <ligand>
        <name>Zn(2+)</name>
        <dbReference type="ChEBI" id="CHEBI:29105"/>
        <label>2</label>
    </ligand>
</feature>
<dbReference type="SMART" id="SM00098">
    <property type="entry name" value="alkPPc"/>
    <property type="match status" value="1"/>
</dbReference>
<keyword evidence="1" id="KW-0597">Phosphoprotein</keyword>
<dbReference type="SUPFAM" id="SSF53649">
    <property type="entry name" value="Alkaline phosphatase-like"/>
    <property type="match status" value="1"/>
</dbReference>
<dbReference type="InterPro" id="IPR001952">
    <property type="entry name" value="Alkaline_phosphatase"/>
</dbReference>
<feature type="binding site" evidence="3">
    <location>
        <position position="481"/>
    </location>
    <ligand>
        <name>Mg(2+)</name>
        <dbReference type="ChEBI" id="CHEBI:18420"/>
    </ligand>
</feature>
<feature type="signal peptide" evidence="4">
    <location>
        <begin position="1"/>
        <end position="20"/>
    </location>
</feature>
<feature type="chain" id="PRO_5022817191" evidence="4">
    <location>
        <begin position="21"/>
        <end position="549"/>
    </location>
</feature>
<dbReference type="Pfam" id="PF00245">
    <property type="entry name" value="Alk_phosphatase"/>
    <property type="match status" value="1"/>
</dbReference>
<feature type="binding site" evidence="3">
    <location>
        <position position="295"/>
    </location>
    <ligand>
        <name>Mg(2+)</name>
        <dbReference type="ChEBI" id="CHEBI:18420"/>
    </ligand>
</feature>
<feature type="binding site" evidence="3">
    <location>
        <position position="486"/>
    </location>
    <ligand>
        <name>Zn(2+)</name>
        <dbReference type="ChEBI" id="CHEBI:29105"/>
        <label>2</label>
    </ligand>
</feature>
<feature type="binding site" evidence="3">
    <location>
        <position position="531"/>
    </location>
    <ligand>
        <name>Zn(2+)</name>
        <dbReference type="ChEBI" id="CHEBI:29105"/>
        <label>2</label>
    </ligand>
</feature>
<dbReference type="PANTHER" id="PTHR11596">
    <property type="entry name" value="ALKALINE PHOSPHATASE"/>
    <property type="match status" value="1"/>
</dbReference>
<comment type="cofactor">
    <cofactor evidence="3">
        <name>Zn(2+)</name>
        <dbReference type="ChEBI" id="CHEBI:29105"/>
    </cofactor>
    <text evidence="3">Binds 2 Zn(2+) ions.</text>
</comment>
<dbReference type="Gene3D" id="3.40.720.10">
    <property type="entry name" value="Alkaline Phosphatase, subunit A"/>
    <property type="match status" value="1"/>
</dbReference>
<sequence length="549" mass="58541" precursor="true">MLSRSLLVCTCLLISPACLAGGLRDMQSEAVASKHSEAAHWGPDPDLYSSWTSHSNRLIPVYTYGTKGAGDGIDLASYTGEHSPYRDRSQIQRLYRSDSADSVDPSASYMDQTNIFDLQLAALEAGRKHIFVVVFDGMDWQTTRAASTWNLRKVAYNEGRGVGAHFQDYQADGSTQFGWMVTSPFRDGAQVDPSSQTVKNPGSGLPGGYSASIAGLYPWSTPATPEYLVAGPKDAAVRHAYTDSAASATSMFCGVKSYNGAIGVDGDGRLTPSIAHLAQARGYMVGAVTSVPISHATPACAYGHNVSRGDYQDITRDLLGLPSVSHPDEPLSGLDVLIGCGHGVEKLKDNGQGDNFTPGNRYLTQQDLRKCDVAEGGRYVVAQRTAEVAGGESLLDAAQRAVATNTRLFGFYGVSGPPSSIAGNLPYASADGNYDPAPGVDDEPIEYSEADIEENPTLAEMTSAALTVLEANGSPFWLMTEAGDVDWANHDNNLDASIGAVNSGDAAVRVITDWVERNSNWDESLLIVTADHGHYLVLDAPELLIQSKK</sequence>
<reference evidence="5 6" key="1">
    <citation type="submission" date="2019-02" db="EMBL/GenBank/DDBJ databases">
        <title>Deep-cultivation of Planctomycetes and their phenomic and genomic characterization uncovers novel biology.</title>
        <authorList>
            <person name="Wiegand S."/>
            <person name="Jogler M."/>
            <person name="Boedeker C."/>
            <person name="Pinto D."/>
            <person name="Vollmers J."/>
            <person name="Rivas-Marin E."/>
            <person name="Kohn T."/>
            <person name="Peeters S.H."/>
            <person name="Heuer A."/>
            <person name="Rast P."/>
            <person name="Oberbeckmann S."/>
            <person name="Bunk B."/>
            <person name="Jeske O."/>
            <person name="Meyerdierks A."/>
            <person name="Storesund J.E."/>
            <person name="Kallscheuer N."/>
            <person name="Luecker S."/>
            <person name="Lage O.M."/>
            <person name="Pohl T."/>
            <person name="Merkel B.J."/>
            <person name="Hornburger P."/>
            <person name="Mueller R.-W."/>
            <person name="Bruemmer F."/>
            <person name="Labrenz M."/>
            <person name="Spormann A.M."/>
            <person name="Op Den Camp H."/>
            <person name="Overmann J."/>
            <person name="Amann R."/>
            <person name="Jetten M.S.M."/>
            <person name="Mascher T."/>
            <person name="Medema M.H."/>
            <person name="Devos D.P."/>
            <person name="Kaster A.-K."/>
            <person name="Ovreas L."/>
            <person name="Rohde M."/>
            <person name="Galperin M.Y."/>
            <person name="Jogler C."/>
        </authorList>
    </citation>
    <scope>NUCLEOTIDE SEQUENCE [LARGE SCALE GENOMIC DNA]</scope>
    <source>
        <strain evidence="5 6">Mal64</strain>
    </source>
</reference>
<dbReference type="PANTHER" id="PTHR11596:SF5">
    <property type="entry name" value="ALKALINE PHOSPHATASE"/>
    <property type="match status" value="1"/>
</dbReference>
<name>A0A5C5ZKT9_9BACT</name>
<feature type="active site" description="Phosphoserine intermediate" evidence="2">
    <location>
        <position position="244"/>
    </location>
</feature>
<dbReference type="Proteomes" id="UP000315440">
    <property type="component" value="Unassembled WGS sequence"/>
</dbReference>
<evidence type="ECO:0000313" key="5">
    <source>
        <dbReference type="EMBL" id="TWT87667.1"/>
    </source>
</evidence>
<dbReference type="EC" id="3.1.3.1" evidence="5"/>
<keyword evidence="3" id="KW-0460">Magnesium</keyword>
<accession>A0A5C5ZKT9</accession>
<evidence type="ECO:0000256" key="4">
    <source>
        <dbReference type="SAM" id="SignalP"/>
    </source>
</evidence>
<proteinExistence type="predicted"/>
<comment type="caution">
    <text evidence="5">The sequence shown here is derived from an EMBL/GenBank/DDBJ whole genome shotgun (WGS) entry which is preliminary data.</text>
</comment>
<feature type="binding site" evidence="3">
    <location>
        <position position="297"/>
    </location>
    <ligand>
        <name>Mg(2+)</name>
        <dbReference type="ChEBI" id="CHEBI:18420"/>
    </ligand>
</feature>
<dbReference type="EMBL" id="SJPQ01000003">
    <property type="protein sequence ID" value="TWT87667.1"/>
    <property type="molecule type" value="Genomic_DNA"/>
</dbReference>
<keyword evidence="6" id="KW-1185">Reference proteome</keyword>
<gene>
    <name evidence="5" type="primary">phoA</name>
    <name evidence="5" type="ORF">Mal64_32090</name>
</gene>
<keyword evidence="3" id="KW-0862">Zinc</keyword>
<keyword evidence="4" id="KW-0732">Signal</keyword>
<dbReference type="InterPro" id="IPR017850">
    <property type="entry name" value="Alkaline_phosphatase_core_sf"/>
</dbReference>
<evidence type="ECO:0000256" key="1">
    <source>
        <dbReference type="ARBA" id="ARBA00022553"/>
    </source>
</evidence>
<dbReference type="AlphaFoldDB" id="A0A5C5ZKT9"/>
<evidence type="ECO:0000256" key="2">
    <source>
        <dbReference type="PIRSR" id="PIRSR601952-1"/>
    </source>
</evidence>
<protein>
    <submittedName>
        <fullName evidence="5">Alkaline phosphatase</fullName>
        <ecNumber evidence="5">3.1.3.1</ecNumber>
    </submittedName>
</protein>
<dbReference type="GO" id="GO:0046872">
    <property type="term" value="F:metal ion binding"/>
    <property type="evidence" value="ECO:0007669"/>
    <property type="project" value="UniProtKB-KW"/>
</dbReference>
<keyword evidence="5" id="KW-0378">Hydrolase</keyword>
<evidence type="ECO:0000256" key="3">
    <source>
        <dbReference type="PIRSR" id="PIRSR601952-2"/>
    </source>
</evidence>